<dbReference type="PANTHER" id="PTHR43576">
    <property type="entry name" value="ALPHA-L-ARABINOFURANOSIDASE C-RELATED"/>
    <property type="match status" value="1"/>
</dbReference>
<dbReference type="Proteomes" id="UP000473113">
    <property type="component" value="Unassembled WGS sequence"/>
</dbReference>
<evidence type="ECO:0000313" key="3">
    <source>
        <dbReference type="EMBL" id="NGW66192.1"/>
    </source>
</evidence>
<feature type="domain" description="Alpha-L-arabinofuranosidase 1 catalytic" evidence="2">
    <location>
        <begin position="49"/>
        <end position="107"/>
    </location>
</feature>
<dbReference type="SUPFAM" id="SSF51445">
    <property type="entry name" value="(Trans)glycosidases"/>
    <property type="match status" value="1"/>
</dbReference>
<dbReference type="EMBL" id="JAALTR010000021">
    <property type="protein sequence ID" value="NGW66192.1"/>
    <property type="molecule type" value="Genomic_DNA"/>
</dbReference>
<name>A0A6M1XMR3_STAAU</name>
<feature type="non-terminal residue" evidence="3">
    <location>
        <position position="1"/>
    </location>
</feature>
<evidence type="ECO:0000313" key="4">
    <source>
        <dbReference type="Proteomes" id="UP000473113"/>
    </source>
</evidence>
<proteinExistence type="predicted"/>
<dbReference type="InterPro" id="IPR055235">
    <property type="entry name" value="ASD1_cat"/>
</dbReference>
<dbReference type="AlphaFoldDB" id="A0A6M1XMR3"/>
<protein>
    <submittedName>
        <fullName evidence="3">Alpha-N-arabinofuranosidase</fullName>
    </submittedName>
</protein>
<dbReference type="Pfam" id="PF22848">
    <property type="entry name" value="ASD1_dom"/>
    <property type="match status" value="1"/>
</dbReference>
<comment type="caution">
    <text evidence="3">The sequence shown here is derived from an EMBL/GenBank/DDBJ whole genome shotgun (WGS) entry which is preliminary data.</text>
</comment>
<dbReference type="Gene3D" id="3.20.20.80">
    <property type="entry name" value="Glycosidases"/>
    <property type="match status" value="1"/>
</dbReference>
<accession>A0A6M1XMR3</accession>
<evidence type="ECO:0000259" key="2">
    <source>
        <dbReference type="Pfam" id="PF22848"/>
    </source>
</evidence>
<dbReference type="InterPro" id="IPR017853">
    <property type="entry name" value="GH"/>
</dbReference>
<sequence length="108" mass="12568">SVKRVGKVDPRLYSSFIEHMGRAVYEGIYQPDHPSANKSGFRQDVIHLVKELNIPMIRYPGGNFVSGFRWEDSIGPIANRPRRLDLAWRTIETNEVGIHEFYNWCQHV</sequence>
<dbReference type="PANTHER" id="PTHR43576:SF3">
    <property type="entry name" value="ALPHA-L-ARABINOFURANOSIDASE C"/>
    <property type="match status" value="1"/>
</dbReference>
<dbReference type="GO" id="GO:0000272">
    <property type="term" value="P:polysaccharide catabolic process"/>
    <property type="evidence" value="ECO:0007669"/>
    <property type="project" value="TreeGrafter"/>
</dbReference>
<feature type="non-terminal residue" evidence="3">
    <location>
        <position position="108"/>
    </location>
</feature>
<gene>
    <name evidence="3" type="ORF">G6Y24_01570</name>
</gene>
<evidence type="ECO:0000256" key="1">
    <source>
        <dbReference type="ARBA" id="ARBA00004881"/>
    </source>
</evidence>
<comment type="pathway">
    <text evidence="1">Glycan metabolism.</text>
</comment>
<reference evidence="3 4" key="1">
    <citation type="submission" date="2020-02" db="EMBL/GenBank/DDBJ databases">
        <title>Detection of Heterogeneous Vancomycin Intermediate Resistance in Methicillin Resistant Staphylococcus aureus Isolates from Latin-America.</title>
        <authorList>
            <person name="Castro-Cardozo B."/>
            <person name="Berrio M."/>
            <person name="Vargas M.L."/>
            <person name="Carvajal L.P."/>
            <person name="Millan L.V."/>
            <person name="Rios R."/>
            <person name="Hernandez A."/>
            <person name="Rincon S.L."/>
            <person name="Cubides P."/>
            <person name="Forero E."/>
            <person name="Dinh A."/>
            <person name="Seas C."/>
            <person name="Munita J.M."/>
            <person name="Arias C.A."/>
            <person name="Reyes J."/>
            <person name="Diaz L."/>
        </authorList>
    </citation>
    <scope>NUCLEOTIDE SEQUENCE [LARGE SCALE GENOMIC DNA]</scope>
    <source>
        <strain evidence="3 4">UG255</strain>
    </source>
</reference>
<organism evidence="3 4">
    <name type="scientific">Staphylococcus aureus</name>
    <dbReference type="NCBI Taxonomy" id="1280"/>
    <lineage>
        <taxon>Bacteria</taxon>
        <taxon>Bacillati</taxon>
        <taxon>Bacillota</taxon>
        <taxon>Bacilli</taxon>
        <taxon>Bacillales</taxon>
        <taxon>Staphylococcaceae</taxon>
        <taxon>Staphylococcus</taxon>
    </lineage>
</organism>